<name>A0ABQ4WH47_9ASTR</name>
<dbReference type="EMBL" id="BQNB010008638">
    <property type="protein sequence ID" value="GJS52188.1"/>
    <property type="molecule type" value="Genomic_DNA"/>
</dbReference>
<evidence type="ECO:0000313" key="3">
    <source>
        <dbReference type="Proteomes" id="UP001151760"/>
    </source>
</evidence>
<reference evidence="2" key="2">
    <citation type="submission" date="2022-01" db="EMBL/GenBank/DDBJ databases">
        <authorList>
            <person name="Yamashiro T."/>
            <person name="Shiraishi A."/>
            <person name="Satake H."/>
            <person name="Nakayama K."/>
        </authorList>
    </citation>
    <scope>NUCLEOTIDE SEQUENCE</scope>
</reference>
<accession>A0ABQ4WH47</accession>
<gene>
    <name evidence="2" type="ORF">Tco_0625550</name>
</gene>
<dbReference type="Proteomes" id="UP001151760">
    <property type="component" value="Unassembled WGS sequence"/>
</dbReference>
<comment type="caution">
    <text evidence="2">The sequence shown here is derived from an EMBL/GenBank/DDBJ whole genome shotgun (WGS) entry which is preliminary data.</text>
</comment>
<feature type="compositionally biased region" description="Basic and acidic residues" evidence="1">
    <location>
        <begin position="19"/>
        <end position="34"/>
    </location>
</feature>
<reference evidence="2" key="1">
    <citation type="journal article" date="2022" name="Int. J. Mol. Sci.">
        <title>Draft Genome of Tanacetum Coccineum: Genomic Comparison of Closely Related Tanacetum-Family Plants.</title>
        <authorList>
            <person name="Yamashiro T."/>
            <person name="Shiraishi A."/>
            <person name="Nakayama K."/>
            <person name="Satake H."/>
        </authorList>
    </citation>
    <scope>NUCLEOTIDE SEQUENCE</scope>
</reference>
<protein>
    <submittedName>
        <fullName evidence="2">Uncharacterized protein</fullName>
    </submittedName>
</protein>
<feature type="region of interest" description="Disordered" evidence="1">
    <location>
        <begin position="15"/>
        <end position="46"/>
    </location>
</feature>
<keyword evidence="3" id="KW-1185">Reference proteome</keyword>
<proteinExistence type="predicted"/>
<sequence>MIRCILVPEFTKRKQSNANEKKLRTDLEEHEKLRPKGTKGLETGTNGNYQIELDKRLCYFMKSKRSQSQPWDTSSD</sequence>
<organism evidence="2 3">
    <name type="scientific">Tanacetum coccineum</name>
    <dbReference type="NCBI Taxonomy" id="301880"/>
    <lineage>
        <taxon>Eukaryota</taxon>
        <taxon>Viridiplantae</taxon>
        <taxon>Streptophyta</taxon>
        <taxon>Embryophyta</taxon>
        <taxon>Tracheophyta</taxon>
        <taxon>Spermatophyta</taxon>
        <taxon>Magnoliopsida</taxon>
        <taxon>eudicotyledons</taxon>
        <taxon>Gunneridae</taxon>
        <taxon>Pentapetalae</taxon>
        <taxon>asterids</taxon>
        <taxon>campanulids</taxon>
        <taxon>Asterales</taxon>
        <taxon>Asteraceae</taxon>
        <taxon>Asteroideae</taxon>
        <taxon>Anthemideae</taxon>
        <taxon>Anthemidinae</taxon>
        <taxon>Tanacetum</taxon>
    </lineage>
</organism>
<evidence type="ECO:0000313" key="2">
    <source>
        <dbReference type="EMBL" id="GJS52188.1"/>
    </source>
</evidence>
<evidence type="ECO:0000256" key="1">
    <source>
        <dbReference type="SAM" id="MobiDB-lite"/>
    </source>
</evidence>